<dbReference type="InterPro" id="IPR049011">
    <property type="entry name" value="Anamorsin_N_metazoan"/>
</dbReference>
<keyword evidence="8 10" id="KW-0411">Iron-sulfur</keyword>
<comment type="subunit">
    <text evidence="10">Monomer.</text>
</comment>
<dbReference type="KEGG" id="ccin:107275089"/>
<comment type="cofactor">
    <cofactor evidence="1 10">
        <name>[4Fe-4S] cluster</name>
        <dbReference type="ChEBI" id="CHEBI:49883"/>
    </cofactor>
</comment>
<evidence type="ECO:0000313" key="14">
    <source>
        <dbReference type="RefSeq" id="XP_015610353.1"/>
    </source>
</evidence>
<comment type="cofactor">
    <cofactor evidence="10">
        <name>[2Fe-2S] cluster</name>
        <dbReference type="ChEBI" id="CHEBI:190135"/>
    </cofactor>
</comment>
<dbReference type="InterPro" id="IPR007785">
    <property type="entry name" value="Anamorsin"/>
</dbReference>
<feature type="binding site" evidence="10">
    <location>
        <position position="228"/>
    </location>
    <ligand>
        <name>[4Fe-4S] cluster</name>
        <dbReference type="ChEBI" id="CHEBI:49883"/>
    </ligand>
</feature>
<comment type="similarity">
    <text evidence="2 10">Belongs to the anamorsin family.</text>
</comment>
<evidence type="ECO:0000259" key="11">
    <source>
        <dbReference type="Pfam" id="PF05093"/>
    </source>
</evidence>
<dbReference type="HAMAP" id="MF_03115">
    <property type="entry name" value="Anamorsin"/>
    <property type="match status" value="1"/>
</dbReference>
<accession>A0AAJ7CHF6</accession>
<protein>
    <recommendedName>
        <fullName evidence="10">Anamorsin homolog</fullName>
    </recommendedName>
    <alternativeName>
        <fullName evidence="10">Fe-S cluster assembly protein DRE2 homolog</fullName>
    </alternativeName>
</protein>
<comment type="subcellular location">
    <subcellularLocation>
        <location evidence="10">Cytoplasm</location>
    </subcellularLocation>
    <subcellularLocation>
        <location evidence="10">Mitochondrion intermembrane space</location>
    </subcellularLocation>
</comment>
<evidence type="ECO:0000256" key="8">
    <source>
        <dbReference type="ARBA" id="ARBA00023014"/>
    </source>
</evidence>
<dbReference type="GO" id="GO:0016226">
    <property type="term" value="P:iron-sulfur cluster assembly"/>
    <property type="evidence" value="ECO:0007669"/>
    <property type="project" value="UniProtKB-UniRule"/>
</dbReference>
<dbReference type="GO" id="GO:0051539">
    <property type="term" value="F:4 iron, 4 sulfur cluster binding"/>
    <property type="evidence" value="ECO:0007669"/>
    <property type="project" value="UniProtKB-KW"/>
</dbReference>
<name>A0AAJ7CHF6_CEPCN</name>
<dbReference type="RefSeq" id="XP_015610353.1">
    <property type="nucleotide sequence ID" value="XM_015754867.2"/>
</dbReference>
<comment type="domain">
    <text evidence="10">The C-terminal domain binds 2 Fe-S clusters but is otherwise mostly in an intrinsically disordered conformation.</text>
</comment>
<dbReference type="Pfam" id="PF05093">
    <property type="entry name" value="CIAPIN1"/>
    <property type="match status" value="1"/>
</dbReference>
<evidence type="ECO:0000256" key="9">
    <source>
        <dbReference type="ARBA" id="ARBA00023128"/>
    </source>
</evidence>
<comment type="function">
    <text evidence="10">Component of the cytosolic iron-sulfur (Fe-S) protein assembly (CIA) machinery. Required for the maturation of extramitochondrial Fe-S proteins. Part of an electron transfer chain functioning in an early step of cytosolic Fe-S biogenesis, facilitating the de novo assembly of a [4Fe-4S] cluster on the cytosolic Fe-S scaffold complex. Electrons are transferred from NADPH via a FAD- and FMN-containing diflavin oxidoreductase. Together with the diflavin oxidoreductase, also required for the assembly of the diferric tyrosyl radical cofactor of ribonucleotide reductase (RNR), probably by providing electrons for reduction during radical cofactor maturation in the catalytic small subunit.</text>
</comment>
<dbReference type="InterPro" id="IPR029063">
    <property type="entry name" value="SAM-dependent_MTases_sf"/>
</dbReference>
<evidence type="ECO:0000256" key="5">
    <source>
        <dbReference type="ARBA" id="ARBA00022714"/>
    </source>
</evidence>
<reference evidence="14 15" key="1">
    <citation type="submission" date="2025-04" db="UniProtKB">
        <authorList>
            <consortium name="RefSeq"/>
        </authorList>
    </citation>
    <scope>IDENTIFICATION</scope>
</reference>
<feature type="binding site" evidence="10">
    <location>
        <position position="225"/>
    </location>
    <ligand>
        <name>[4Fe-4S] cluster</name>
        <dbReference type="ChEBI" id="CHEBI:49883"/>
    </ligand>
</feature>
<evidence type="ECO:0000256" key="4">
    <source>
        <dbReference type="ARBA" id="ARBA00022490"/>
    </source>
</evidence>
<keyword evidence="4 10" id="KW-0963">Cytoplasm</keyword>
<dbReference type="AlphaFoldDB" id="A0AAJ7CHF6"/>
<feature type="binding site" evidence="10">
    <location>
        <position position="205"/>
    </location>
    <ligand>
        <name>[2Fe-2S] cluster</name>
        <dbReference type="ChEBI" id="CHEBI:190135"/>
    </ligand>
</feature>
<evidence type="ECO:0000256" key="2">
    <source>
        <dbReference type="ARBA" id="ARBA00008169"/>
    </source>
</evidence>
<keyword evidence="13" id="KW-1185">Reference proteome</keyword>
<evidence type="ECO:0000259" key="12">
    <source>
        <dbReference type="Pfam" id="PF20922"/>
    </source>
</evidence>
<evidence type="ECO:0000256" key="7">
    <source>
        <dbReference type="ARBA" id="ARBA00023004"/>
    </source>
</evidence>
<dbReference type="PANTHER" id="PTHR13273:SF14">
    <property type="entry name" value="ANAMORSIN"/>
    <property type="match status" value="1"/>
</dbReference>
<dbReference type="SUPFAM" id="SSF53335">
    <property type="entry name" value="S-adenosyl-L-methionine-dependent methyltransferases"/>
    <property type="match status" value="1"/>
</dbReference>
<comment type="caution">
    <text evidence="10">Lacks conserved residue(s) required for the propagation of feature annotation.</text>
</comment>
<keyword evidence="7 10" id="KW-0408">Iron</keyword>
<dbReference type="GO" id="GO:0046872">
    <property type="term" value="F:metal ion binding"/>
    <property type="evidence" value="ECO:0007669"/>
    <property type="project" value="UniProtKB-KW"/>
</dbReference>
<evidence type="ECO:0000256" key="6">
    <source>
        <dbReference type="ARBA" id="ARBA00022723"/>
    </source>
</evidence>
<dbReference type="InterPro" id="IPR046408">
    <property type="entry name" value="CIAPIN1"/>
</dbReference>
<feature type="binding site" evidence="10">
    <location>
        <position position="236"/>
    </location>
    <ligand>
        <name>[4Fe-4S] cluster</name>
        <dbReference type="ChEBI" id="CHEBI:49883"/>
    </ligand>
</feature>
<feature type="short sequence motif" description="Cx2C motif 2" evidence="10">
    <location>
        <begin position="236"/>
        <end position="239"/>
    </location>
</feature>
<evidence type="ECO:0000313" key="15">
    <source>
        <dbReference type="RefSeq" id="XP_015610354.1"/>
    </source>
</evidence>
<evidence type="ECO:0000313" key="13">
    <source>
        <dbReference type="Proteomes" id="UP000694920"/>
    </source>
</evidence>
<keyword evidence="3 10" id="KW-0004">4Fe-4S</keyword>
<feature type="short sequence motif" description="Cx2C motif 1" evidence="10">
    <location>
        <begin position="225"/>
        <end position="228"/>
    </location>
</feature>
<feature type="binding site" evidence="10">
    <location>
        <position position="191"/>
    </location>
    <ligand>
        <name>[2Fe-2S] cluster</name>
        <dbReference type="ChEBI" id="CHEBI:190135"/>
    </ligand>
</feature>
<dbReference type="RefSeq" id="XP_015610354.1">
    <property type="nucleotide sequence ID" value="XM_015754868.2"/>
</dbReference>
<organism evidence="13 15">
    <name type="scientific">Cephus cinctus</name>
    <name type="common">Wheat stem sawfly</name>
    <dbReference type="NCBI Taxonomy" id="211228"/>
    <lineage>
        <taxon>Eukaryota</taxon>
        <taxon>Metazoa</taxon>
        <taxon>Ecdysozoa</taxon>
        <taxon>Arthropoda</taxon>
        <taxon>Hexapoda</taxon>
        <taxon>Insecta</taxon>
        <taxon>Pterygota</taxon>
        <taxon>Neoptera</taxon>
        <taxon>Endopterygota</taxon>
        <taxon>Hymenoptera</taxon>
        <taxon>Cephoidea</taxon>
        <taxon>Cephidae</taxon>
        <taxon>Cephus</taxon>
    </lineage>
</organism>
<keyword evidence="5 10" id="KW-0001">2Fe-2S</keyword>
<comment type="domain">
    <text evidence="10">The N-terminal domain has structural similarity with S-adenosyl-L-methionine-dependent methyltransferases, but does not bind S-adenosyl-L-methionine. It is required for correct assembly of the 2 Fe-S clusters.</text>
</comment>
<feature type="region of interest" description="Fe-S binding site B" evidence="10">
    <location>
        <begin position="225"/>
        <end position="239"/>
    </location>
</feature>
<evidence type="ECO:0000256" key="1">
    <source>
        <dbReference type="ARBA" id="ARBA00001966"/>
    </source>
</evidence>
<feature type="domain" description="Anamorsin C-terminal" evidence="11">
    <location>
        <begin position="221"/>
        <end position="255"/>
    </location>
</feature>
<dbReference type="RefSeq" id="XP_024935823.1">
    <property type="nucleotide sequence ID" value="XM_025080055.1"/>
</dbReference>
<dbReference type="GO" id="GO:0009055">
    <property type="term" value="F:electron transfer activity"/>
    <property type="evidence" value="ECO:0007669"/>
    <property type="project" value="UniProtKB-UniRule"/>
</dbReference>
<feature type="domain" description="Anamorsin N-terminal" evidence="12">
    <location>
        <begin position="8"/>
        <end position="128"/>
    </location>
</feature>
<feature type="binding site" evidence="10">
    <location>
        <position position="239"/>
    </location>
    <ligand>
        <name>[4Fe-4S] cluster</name>
        <dbReference type="ChEBI" id="CHEBI:49883"/>
    </ligand>
</feature>
<dbReference type="Proteomes" id="UP000694920">
    <property type="component" value="Unplaced"/>
</dbReference>
<keyword evidence="6 10" id="KW-0479">Metal-binding</keyword>
<comment type="domain">
    <text evidence="10">The twin Cx2C motifs are involved in the recognition by the mitochondrial MIA40-ERV1 disulfide relay system. The formation of 2 disulfide bonds in the Cx2C motifs through dithiol/disulfide exchange reactions effectively traps the protein in the mitochondrial intermembrane space.</text>
</comment>
<dbReference type="GO" id="GO:0051537">
    <property type="term" value="F:2 iron, 2 sulfur cluster binding"/>
    <property type="evidence" value="ECO:0007669"/>
    <property type="project" value="UniProtKB-UniRule"/>
</dbReference>
<feature type="binding site" evidence="10">
    <location>
        <position position="200"/>
    </location>
    <ligand>
        <name>[2Fe-2S] cluster</name>
        <dbReference type="ChEBI" id="CHEBI:190135"/>
    </ligand>
</feature>
<evidence type="ECO:0000313" key="16">
    <source>
        <dbReference type="RefSeq" id="XP_024935823.1"/>
    </source>
</evidence>
<dbReference type="PANTHER" id="PTHR13273">
    <property type="entry name" value="ANAMORSIN"/>
    <property type="match status" value="1"/>
</dbReference>
<proteinExistence type="inferred from homology"/>
<dbReference type="CTD" id="57019"/>
<dbReference type="GO" id="GO:0005758">
    <property type="term" value="C:mitochondrial intermembrane space"/>
    <property type="evidence" value="ECO:0007669"/>
    <property type="project" value="UniProtKB-SubCell"/>
</dbReference>
<dbReference type="GeneID" id="107275089"/>
<evidence type="ECO:0000256" key="3">
    <source>
        <dbReference type="ARBA" id="ARBA00022485"/>
    </source>
</evidence>
<feature type="binding site" evidence="10">
    <location>
        <position position="203"/>
    </location>
    <ligand>
        <name>[2Fe-2S] cluster</name>
        <dbReference type="ChEBI" id="CHEBI:190135"/>
    </ligand>
</feature>
<gene>
    <name evidence="14 15 16" type="primary">LOC107275089</name>
</gene>
<dbReference type="Pfam" id="PF20922">
    <property type="entry name" value="Anamorsin_N"/>
    <property type="match status" value="1"/>
</dbReference>
<sequence length="264" mass="28731">MAEYVKEGNKVLIVSSSSDAVNDLKNLVDEVKEIIKETGVLLLENVIIKKKSDQDTSSIDVIYSGFEQAFVHDDLLLAEFLRILKPGGKVLIREPVQGTHTEEKNSPVTLASKLKLNGFLVKDTITNDNVHEIVAEKPFFEIGSSITLSFTNPKANVWKLDSAVDDDLINDSNLLDETDILKPQPASLRVCSTTGKRKACKDCSCGLAEELAGDVSEQRTGKSSCGNCYLGDAFRCASCPYLGMPAFKPGEKVTLPDTQLTADS</sequence>
<evidence type="ECO:0000256" key="10">
    <source>
        <dbReference type="HAMAP-Rule" id="MF_03115"/>
    </source>
</evidence>
<keyword evidence="9 10" id="KW-0496">Mitochondrion</keyword>
<dbReference type="Gene3D" id="3.40.50.150">
    <property type="entry name" value="Vaccinia Virus protein VP39"/>
    <property type="match status" value="1"/>
</dbReference>